<dbReference type="Proteomes" id="UP001165082">
    <property type="component" value="Unassembled WGS sequence"/>
</dbReference>
<feature type="domain" description="PNPLA" evidence="5">
    <location>
        <begin position="1"/>
        <end position="43"/>
    </location>
</feature>
<gene>
    <name evidence="6" type="ORF">TrRE_jg9965</name>
</gene>
<feature type="non-terminal residue" evidence="6">
    <location>
        <position position="89"/>
    </location>
</feature>
<proteinExistence type="predicted"/>
<dbReference type="PANTHER" id="PTHR24185:SF1">
    <property type="entry name" value="CALCIUM-INDEPENDENT PHOSPHOLIPASE A2-GAMMA"/>
    <property type="match status" value="1"/>
</dbReference>
<dbReference type="GO" id="GO:0006631">
    <property type="term" value="P:fatty acid metabolic process"/>
    <property type="evidence" value="ECO:0007669"/>
    <property type="project" value="TreeGrafter"/>
</dbReference>
<keyword evidence="7" id="KW-1185">Reference proteome</keyword>
<feature type="short sequence motif" description="DGA/G" evidence="4">
    <location>
        <begin position="30"/>
        <end position="32"/>
    </location>
</feature>
<keyword evidence="2" id="KW-0442">Lipid degradation</keyword>
<reference evidence="6" key="1">
    <citation type="submission" date="2022-07" db="EMBL/GenBank/DDBJ databases">
        <title>Genome analysis of Parmales, a sister group of diatoms, reveals the evolutionary specialization of diatoms from phago-mixotrophs to photoautotrophs.</title>
        <authorList>
            <person name="Ban H."/>
            <person name="Sato S."/>
            <person name="Yoshikawa S."/>
            <person name="Kazumasa Y."/>
            <person name="Nakamura Y."/>
            <person name="Ichinomiya M."/>
            <person name="Saitoh K."/>
            <person name="Sato N."/>
            <person name="Blanc-Mathieu R."/>
            <person name="Endo H."/>
            <person name="Kuwata A."/>
            <person name="Ogata H."/>
        </authorList>
    </citation>
    <scope>NUCLEOTIDE SEQUENCE</scope>
</reference>
<keyword evidence="1" id="KW-0378">Hydrolase</keyword>
<keyword evidence="3" id="KW-0443">Lipid metabolism</keyword>
<dbReference type="GO" id="GO:0004620">
    <property type="term" value="F:phospholipase activity"/>
    <property type="evidence" value="ECO:0007669"/>
    <property type="project" value="TreeGrafter"/>
</dbReference>
<comment type="caution">
    <text evidence="6">The sequence shown here is derived from an EMBL/GenBank/DDBJ whole genome shotgun (WGS) entry which is preliminary data.</text>
</comment>
<dbReference type="EMBL" id="BRXZ01000398">
    <property type="protein sequence ID" value="GMI10963.1"/>
    <property type="molecule type" value="Genomic_DNA"/>
</dbReference>
<dbReference type="AlphaFoldDB" id="A0A9W7FEY9"/>
<dbReference type="PROSITE" id="PS51635">
    <property type="entry name" value="PNPLA"/>
    <property type="match status" value="1"/>
</dbReference>
<dbReference type="SUPFAM" id="SSF52151">
    <property type="entry name" value="FabD/lysophospholipase-like"/>
    <property type="match status" value="1"/>
</dbReference>
<dbReference type="GO" id="GO:0016020">
    <property type="term" value="C:membrane"/>
    <property type="evidence" value="ECO:0007669"/>
    <property type="project" value="TreeGrafter"/>
</dbReference>
<organism evidence="6 7">
    <name type="scientific">Triparma retinervis</name>
    <dbReference type="NCBI Taxonomy" id="2557542"/>
    <lineage>
        <taxon>Eukaryota</taxon>
        <taxon>Sar</taxon>
        <taxon>Stramenopiles</taxon>
        <taxon>Ochrophyta</taxon>
        <taxon>Bolidophyceae</taxon>
        <taxon>Parmales</taxon>
        <taxon>Triparmaceae</taxon>
        <taxon>Triparma</taxon>
    </lineage>
</organism>
<evidence type="ECO:0000313" key="6">
    <source>
        <dbReference type="EMBL" id="GMI10963.1"/>
    </source>
</evidence>
<protein>
    <recommendedName>
        <fullName evidence="5">PNPLA domain-containing protein</fullName>
    </recommendedName>
</protein>
<evidence type="ECO:0000256" key="2">
    <source>
        <dbReference type="ARBA" id="ARBA00022963"/>
    </source>
</evidence>
<evidence type="ECO:0000313" key="7">
    <source>
        <dbReference type="Proteomes" id="UP001165082"/>
    </source>
</evidence>
<evidence type="ECO:0000256" key="1">
    <source>
        <dbReference type="ARBA" id="ARBA00022801"/>
    </source>
</evidence>
<dbReference type="InterPro" id="IPR016035">
    <property type="entry name" value="Acyl_Trfase/lysoPLipase"/>
</dbReference>
<comment type="caution">
    <text evidence="4">Lacks conserved residue(s) required for the propagation of feature annotation.</text>
</comment>
<evidence type="ECO:0000256" key="4">
    <source>
        <dbReference type="PROSITE-ProRule" id="PRU01161"/>
    </source>
</evidence>
<evidence type="ECO:0000256" key="3">
    <source>
        <dbReference type="ARBA" id="ARBA00023098"/>
    </source>
</evidence>
<dbReference type="Pfam" id="PF01734">
    <property type="entry name" value="Patatin"/>
    <property type="match status" value="1"/>
</dbReference>
<dbReference type="GO" id="GO:0016042">
    <property type="term" value="P:lipid catabolic process"/>
    <property type="evidence" value="ECO:0007669"/>
    <property type="project" value="UniProtKB-KW"/>
</dbReference>
<name>A0A9W7FEY9_9STRA</name>
<dbReference type="Gene3D" id="3.40.1090.10">
    <property type="entry name" value="Cytosolic phospholipase A2 catalytic domain"/>
    <property type="match status" value="1"/>
</dbReference>
<evidence type="ECO:0000259" key="5">
    <source>
        <dbReference type="PROSITE" id="PS51635"/>
    </source>
</evidence>
<sequence>MVPQRLALRASTAAPTVFKPVYMDGEYYVDGGVKCSNPAAVAVHEATRCFPGRRVEAVVSCGTGDFEEERVGIGFGWDGILGSIVSAAL</sequence>
<dbReference type="InterPro" id="IPR002641">
    <property type="entry name" value="PNPLA_dom"/>
</dbReference>
<dbReference type="OrthoDB" id="630895at2759"/>
<accession>A0A9W7FEY9</accession>
<dbReference type="PANTHER" id="PTHR24185">
    <property type="entry name" value="CALCIUM-INDEPENDENT PHOSPHOLIPASE A2-GAMMA"/>
    <property type="match status" value="1"/>
</dbReference>